<dbReference type="CDD" id="cd14279">
    <property type="entry name" value="CUE"/>
    <property type="match status" value="1"/>
</dbReference>
<feature type="region of interest" description="Disordered" evidence="1">
    <location>
        <begin position="255"/>
        <end position="294"/>
    </location>
</feature>
<dbReference type="EMBL" id="CWKI01000018">
    <property type="protein sequence ID" value="CTR11533.1"/>
    <property type="molecule type" value="Genomic_DNA"/>
</dbReference>
<dbReference type="InterPro" id="IPR045046">
    <property type="entry name" value="Vps9-like"/>
</dbReference>
<dbReference type="SMART" id="SM00167">
    <property type="entry name" value="VPS9"/>
    <property type="match status" value="1"/>
</dbReference>
<feature type="compositionally biased region" description="Pro residues" evidence="1">
    <location>
        <begin position="621"/>
        <end position="631"/>
    </location>
</feature>
<feature type="domain" description="VPS9" evidence="3">
    <location>
        <begin position="416"/>
        <end position="599"/>
    </location>
</feature>
<reference evidence="4 6" key="1">
    <citation type="submission" date="2015-07" db="EMBL/GenBank/DDBJ databases">
        <authorList>
            <person name="Cajimat M.N.B."/>
            <person name="Milazzo M.L."/>
            <person name="Fulhorst C.F."/>
        </authorList>
    </citation>
    <scope>NUCLEOTIDE SEQUENCE [LARGE SCALE GENOMIC DNA]</scope>
    <source>
        <strain evidence="4">Single colony</strain>
    </source>
</reference>
<dbReference type="Gene3D" id="1.20.1050.80">
    <property type="entry name" value="VPS9 domain"/>
    <property type="match status" value="1"/>
</dbReference>
<gene>
    <name evidence="4" type="primary">FGENESH: predicted gene_18.45</name>
    <name evidence="5" type="ORF">AAT19DRAFT_11818</name>
    <name evidence="4" type="ORF">BN2166_0073940</name>
</gene>
<feature type="domain" description="CUE" evidence="2">
    <location>
        <begin position="824"/>
        <end position="866"/>
    </location>
</feature>
<dbReference type="Proteomes" id="UP000199069">
    <property type="component" value="Unassembled WGS sequence"/>
</dbReference>
<dbReference type="STRING" id="5286.A0A0K3CRA5"/>
<feature type="compositionally biased region" description="Basic and acidic residues" evidence="1">
    <location>
        <begin position="120"/>
        <end position="130"/>
    </location>
</feature>
<dbReference type="SMART" id="SM00546">
    <property type="entry name" value="CUE"/>
    <property type="match status" value="1"/>
</dbReference>
<dbReference type="GO" id="GO:0030139">
    <property type="term" value="C:endocytic vesicle"/>
    <property type="evidence" value="ECO:0007669"/>
    <property type="project" value="TreeGrafter"/>
</dbReference>
<dbReference type="Pfam" id="PF02204">
    <property type="entry name" value="VPS9"/>
    <property type="match status" value="1"/>
</dbReference>
<dbReference type="Pfam" id="PF02845">
    <property type="entry name" value="CUE"/>
    <property type="match status" value="1"/>
</dbReference>
<dbReference type="GO" id="GO:0005829">
    <property type="term" value="C:cytosol"/>
    <property type="evidence" value="ECO:0007669"/>
    <property type="project" value="TreeGrafter"/>
</dbReference>
<evidence type="ECO:0000313" key="6">
    <source>
        <dbReference type="Proteomes" id="UP000199069"/>
    </source>
</evidence>
<feature type="compositionally biased region" description="Acidic residues" evidence="1">
    <location>
        <begin position="110"/>
        <end position="119"/>
    </location>
</feature>
<sequence length="866" mass="93783">MDADKVSEPPAYPDLAPLAASLDTPPQPTPEPSDSSSNPSDIWATLPSTSKPFHEPAQTMSAPGYHASYAVPAPAPPPPPVDWHDLDPFAPAHGTLGSTVRRESRLEVIENSESEEGSPVEDRRMRDQQELGKGQQAQGQGSAAFSFGNMLRSFSGTPTKEREKTAPSQAHPELPAGHPSASTSSAASSSQASTSHPAPQTPTGPSPLAKPLASIASVFRSSNRPSPSSSTTSTPQPGSSPQREKGMFIAAIAGSGAAKGKEKEKHVEEEKTDQADEKAALRQAGGDGRGREREEPVFDFNKFLEQMRSRSADPIAKYLRSFLKEFSRRPPVSTNDQVRVINDFLDFIAGKMRHTDPWKSMLDVDWRDDPERAEQEFDLAMEAMEKLVMNRLWHLTYTPALDLSAFPGHMSPSGDVERDDVLRQRIRLFSWIEPKHLDLPIPSPSDPPPPEVFPKEGQSDTSEPSATHNKPVGDGKDAAKKQQGGRKQIQGFLDFAQRELRKMNQYKAPRDKLICVLNCCKVIFGLIRHIASGEEGADTFIPFLIYVVIKANPDHLVSNLQYIQRFRNPEKLSGEGGYYLSSLNAAISFIESLDASSLSNITQQEFESKVAAAVKQLASEEPPPPPPPHDPPTTSRSSTPSTRPPARDATATSSDLIQPSEAASASLLAPTGEGGVAPATPQNLSFPETMKQSLIRGTDSVERAMSKPLGALARVFAQLEETANELTGQTPPPTPGVVRAPPAPLPPTPSVEHPQAGHPGSQRPHPSKRRSYHASLSRPPLPPLPPSSGSLQTAAPPPDLSMYAAPDVSDDVVLREIDRQHEEARMAQLETLQSIFPDAEREVLEMVLLSNSGDMGKTIDSLLEMT</sequence>
<evidence type="ECO:0000313" key="7">
    <source>
        <dbReference type="Proteomes" id="UP000239560"/>
    </source>
</evidence>
<dbReference type="InterPro" id="IPR037191">
    <property type="entry name" value="VPS9_dom_sf"/>
</dbReference>
<dbReference type="AlphaFoldDB" id="A0A0K3CRA5"/>
<dbReference type="PANTHER" id="PTHR23101:SF25">
    <property type="entry name" value="GTPASE-ACTIVATING PROTEIN AND VPS9 DOMAIN-CONTAINING PROTEIN 1"/>
    <property type="match status" value="1"/>
</dbReference>
<dbReference type="GO" id="GO:0016192">
    <property type="term" value="P:vesicle-mediated transport"/>
    <property type="evidence" value="ECO:0007669"/>
    <property type="project" value="InterPro"/>
</dbReference>
<dbReference type="OrthoDB" id="300289at2759"/>
<dbReference type="InterPro" id="IPR003123">
    <property type="entry name" value="VPS9"/>
</dbReference>
<dbReference type="SUPFAM" id="SSF109993">
    <property type="entry name" value="VPS9 domain"/>
    <property type="match status" value="1"/>
</dbReference>
<reference evidence="5 7" key="2">
    <citation type="journal article" date="2018" name="Elife">
        <title>Functional genomics of lipid metabolism in the oleaginous yeast Rhodosporidium toruloides.</title>
        <authorList>
            <person name="Coradetti S.T."/>
            <person name="Pinel D."/>
            <person name="Geiselman G."/>
            <person name="Ito M."/>
            <person name="Mondo S."/>
            <person name="Reilly M.C."/>
            <person name="Cheng Y.F."/>
            <person name="Bauer S."/>
            <person name="Grigoriev I."/>
            <person name="Gladden J.M."/>
            <person name="Simmons B.A."/>
            <person name="Brem R."/>
            <person name="Arkin A.P."/>
            <person name="Skerker J.M."/>
        </authorList>
    </citation>
    <scope>NUCLEOTIDE SEQUENCE [LARGE SCALE GENOMIC DNA]</scope>
    <source>
        <strain evidence="5 7">NBRC 0880</strain>
    </source>
</reference>
<dbReference type="Gene3D" id="1.10.8.10">
    <property type="entry name" value="DNA helicase RuvA subunit, C-terminal domain"/>
    <property type="match status" value="1"/>
</dbReference>
<feature type="region of interest" description="Disordered" evidence="1">
    <location>
        <begin position="1"/>
        <end position="243"/>
    </location>
</feature>
<feature type="compositionally biased region" description="Low complexity" evidence="1">
    <location>
        <begin position="13"/>
        <end position="24"/>
    </location>
</feature>
<feature type="compositionally biased region" description="Low complexity" evidence="1">
    <location>
        <begin position="220"/>
        <end position="241"/>
    </location>
</feature>
<dbReference type="GO" id="GO:0005085">
    <property type="term" value="F:guanyl-nucleotide exchange factor activity"/>
    <property type="evidence" value="ECO:0007669"/>
    <property type="project" value="InterPro"/>
</dbReference>
<dbReference type="PROSITE" id="PS51140">
    <property type="entry name" value="CUE"/>
    <property type="match status" value="1"/>
</dbReference>
<dbReference type="Proteomes" id="UP000239560">
    <property type="component" value="Unassembled WGS sequence"/>
</dbReference>
<feature type="region of interest" description="Disordered" evidence="1">
    <location>
        <begin position="439"/>
        <end position="486"/>
    </location>
</feature>
<feature type="compositionally biased region" description="Pro residues" evidence="1">
    <location>
        <begin position="441"/>
        <end position="452"/>
    </location>
</feature>
<feature type="region of interest" description="Disordered" evidence="1">
    <location>
        <begin position="725"/>
        <end position="804"/>
    </location>
</feature>
<evidence type="ECO:0000313" key="4">
    <source>
        <dbReference type="EMBL" id="CTR11533.1"/>
    </source>
</evidence>
<feature type="compositionally biased region" description="Low complexity" evidence="1">
    <location>
        <begin position="134"/>
        <end position="148"/>
    </location>
</feature>
<dbReference type="PROSITE" id="PS51205">
    <property type="entry name" value="VPS9"/>
    <property type="match status" value="1"/>
</dbReference>
<organism evidence="4 6">
    <name type="scientific">Rhodotorula toruloides</name>
    <name type="common">Yeast</name>
    <name type="synonym">Rhodosporidium toruloides</name>
    <dbReference type="NCBI Taxonomy" id="5286"/>
    <lineage>
        <taxon>Eukaryota</taxon>
        <taxon>Fungi</taxon>
        <taxon>Dikarya</taxon>
        <taxon>Basidiomycota</taxon>
        <taxon>Pucciniomycotina</taxon>
        <taxon>Microbotryomycetes</taxon>
        <taxon>Sporidiobolales</taxon>
        <taxon>Sporidiobolaceae</taxon>
        <taxon>Rhodotorula</taxon>
    </lineage>
</organism>
<dbReference type="Pfam" id="PF18151">
    <property type="entry name" value="DUF5601"/>
    <property type="match status" value="1"/>
</dbReference>
<dbReference type="Gene3D" id="1.10.246.120">
    <property type="match status" value="1"/>
</dbReference>
<accession>A0A0K3CRA5</accession>
<feature type="compositionally biased region" description="Pro residues" evidence="1">
    <location>
        <begin position="730"/>
        <end position="749"/>
    </location>
</feature>
<feature type="compositionally biased region" description="Low complexity" evidence="1">
    <location>
        <begin position="178"/>
        <end position="198"/>
    </location>
</feature>
<dbReference type="InterPro" id="IPR009060">
    <property type="entry name" value="UBA-like_sf"/>
</dbReference>
<dbReference type="EMBL" id="LCTV02000018">
    <property type="protein sequence ID" value="PRQ69797.1"/>
    <property type="molecule type" value="Genomic_DNA"/>
</dbReference>
<evidence type="ECO:0000313" key="5">
    <source>
        <dbReference type="EMBL" id="PRQ69797.1"/>
    </source>
</evidence>
<dbReference type="InterPro" id="IPR003892">
    <property type="entry name" value="CUE"/>
</dbReference>
<dbReference type="PANTHER" id="PTHR23101">
    <property type="entry name" value="RAB GDP/GTP EXCHANGE FACTOR"/>
    <property type="match status" value="1"/>
</dbReference>
<evidence type="ECO:0000256" key="1">
    <source>
        <dbReference type="SAM" id="MobiDB-lite"/>
    </source>
</evidence>
<feature type="region of interest" description="Disordered" evidence="1">
    <location>
        <begin position="669"/>
        <end position="688"/>
    </location>
</feature>
<dbReference type="SUPFAM" id="SSF46934">
    <property type="entry name" value="UBA-like"/>
    <property type="match status" value="1"/>
</dbReference>
<feature type="compositionally biased region" description="Low complexity" evidence="1">
    <location>
        <begin position="632"/>
        <end position="641"/>
    </location>
</feature>
<dbReference type="InterPro" id="IPR041545">
    <property type="entry name" value="DUF5601"/>
</dbReference>
<evidence type="ECO:0000259" key="2">
    <source>
        <dbReference type="PROSITE" id="PS51140"/>
    </source>
</evidence>
<name>A0A0K3CRA5_RHOTO</name>
<feature type="compositionally biased region" description="Polar residues" evidence="1">
    <location>
        <begin position="459"/>
        <end position="468"/>
    </location>
</feature>
<dbReference type="GO" id="GO:0031267">
    <property type="term" value="F:small GTPase binding"/>
    <property type="evidence" value="ECO:0007669"/>
    <property type="project" value="TreeGrafter"/>
</dbReference>
<dbReference type="OMA" id="SRHEHEH"/>
<proteinExistence type="predicted"/>
<protein>
    <submittedName>
        <fullName evidence="4">BY PROTMAP: gi|472584852|gb|EMS22427.1| guanine nucleotide exchange factor Vps9 [Rhodosporidium toruloides NP11]</fullName>
    </submittedName>
</protein>
<feature type="compositionally biased region" description="Basic and acidic residues" evidence="1">
    <location>
        <begin position="259"/>
        <end position="280"/>
    </location>
</feature>
<evidence type="ECO:0000259" key="3">
    <source>
        <dbReference type="PROSITE" id="PS51205"/>
    </source>
</evidence>
<feature type="compositionally biased region" description="Basic and acidic residues" evidence="1">
    <location>
        <begin position="471"/>
        <end position="480"/>
    </location>
</feature>
<feature type="region of interest" description="Disordered" evidence="1">
    <location>
        <begin position="614"/>
        <end position="658"/>
    </location>
</feature>
<dbReference type="GO" id="GO:0043130">
    <property type="term" value="F:ubiquitin binding"/>
    <property type="evidence" value="ECO:0007669"/>
    <property type="project" value="InterPro"/>
</dbReference>
<keyword evidence="6" id="KW-1185">Reference proteome</keyword>